<gene>
    <name evidence="3" type="ORF">MCOR_39888</name>
</gene>
<dbReference type="OrthoDB" id="5370059at2759"/>
<feature type="compositionally biased region" description="Basic and acidic residues" evidence="2">
    <location>
        <begin position="232"/>
        <end position="242"/>
    </location>
</feature>
<accession>A0A6J8DF34</accession>
<dbReference type="Proteomes" id="UP000507470">
    <property type="component" value="Unassembled WGS sequence"/>
</dbReference>
<dbReference type="Gene3D" id="2.130.10.30">
    <property type="entry name" value="Regulator of chromosome condensation 1/beta-lactamase-inhibitor protein II"/>
    <property type="match status" value="2"/>
</dbReference>
<dbReference type="InterPro" id="IPR000408">
    <property type="entry name" value="Reg_chr_condens"/>
</dbReference>
<dbReference type="PANTHER" id="PTHR46849:SF1">
    <property type="entry name" value="RCC1 DOMAIN-CONTAINING PROTEIN 1"/>
    <property type="match status" value="1"/>
</dbReference>
<dbReference type="PROSITE" id="PS00626">
    <property type="entry name" value="RCC1_2"/>
    <property type="match status" value="3"/>
</dbReference>
<evidence type="ECO:0000256" key="2">
    <source>
        <dbReference type="SAM" id="MobiDB-lite"/>
    </source>
</evidence>
<proteinExistence type="predicted"/>
<evidence type="ECO:0008006" key="5">
    <source>
        <dbReference type="Google" id="ProtNLM"/>
    </source>
</evidence>
<dbReference type="PROSITE" id="PS50012">
    <property type="entry name" value="RCC1_3"/>
    <property type="match status" value="1"/>
</dbReference>
<keyword evidence="4" id="KW-1185">Reference proteome</keyword>
<dbReference type="PANTHER" id="PTHR46849">
    <property type="entry name" value="RCC1 DOMAIN-CONTAINING PROTEIN 1"/>
    <property type="match status" value="1"/>
</dbReference>
<dbReference type="InterPro" id="IPR052830">
    <property type="entry name" value="RCC1_domain-containing"/>
</dbReference>
<dbReference type="EMBL" id="CACVKT020007201">
    <property type="protein sequence ID" value="CAC5406297.1"/>
    <property type="molecule type" value="Genomic_DNA"/>
</dbReference>
<dbReference type="AlphaFoldDB" id="A0A6J8DF34"/>
<reference evidence="3 4" key="1">
    <citation type="submission" date="2020-06" db="EMBL/GenBank/DDBJ databases">
        <authorList>
            <person name="Li R."/>
            <person name="Bekaert M."/>
        </authorList>
    </citation>
    <scope>NUCLEOTIDE SEQUENCE [LARGE SCALE GENOMIC DNA]</scope>
    <source>
        <strain evidence="4">wild</strain>
    </source>
</reference>
<dbReference type="Pfam" id="PF13540">
    <property type="entry name" value="RCC1_2"/>
    <property type="match status" value="1"/>
</dbReference>
<evidence type="ECO:0000313" key="3">
    <source>
        <dbReference type="EMBL" id="CAC5406297.1"/>
    </source>
</evidence>
<sequence length="394" mass="43699">MAQQQQIRNMVNFHGFDEFIDDRALEILNEKNITRIQTSWSNTTVHFDDGKQKVLGYQHALYDQVLHEISGSAKKTLHLLQHNGQISHISATDKDLIIILDTKTCFISENILCKIGKYIRCEDADIIPTLSLPLVPLCTDKVAAVSCGKEHILLLTTYGTVLTFGGGTRGQLGHGTVDSTKEPKLIDSLAGLKMLGVAAGGWHSLCVSECGDIYCWGWNESGQLGLPSNTVRERHGDTHRQDTSTPQIRHNIGNIGIKDDNMNKPVQEKNDDSSLPSVGENVLADDSSERQNLDKMESLLFIQNVDPAQIHPLPCLIDLQDTFNIQKASCGSRHTALLTENGILLTSGWNDYGQLCHDDIITRDYFETVSSYIRSESTIKDVHCGPWSTCIITD</sequence>
<dbReference type="InterPro" id="IPR009091">
    <property type="entry name" value="RCC1/BLIP-II"/>
</dbReference>
<protein>
    <recommendedName>
        <fullName evidence="5">RCC1 domain-containing protein 1</fullName>
    </recommendedName>
</protein>
<evidence type="ECO:0000256" key="1">
    <source>
        <dbReference type="PROSITE-ProRule" id="PRU00235"/>
    </source>
</evidence>
<dbReference type="PRINTS" id="PR00633">
    <property type="entry name" value="RCCNDNSATION"/>
</dbReference>
<feature type="compositionally biased region" description="Basic and acidic residues" evidence="2">
    <location>
        <begin position="257"/>
        <end position="272"/>
    </location>
</feature>
<name>A0A6J8DF34_MYTCO</name>
<dbReference type="Pfam" id="PF00415">
    <property type="entry name" value="RCC1"/>
    <property type="match status" value="2"/>
</dbReference>
<evidence type="ECO:0000313" key="4">
    <source>
        <dbReference type="Proteomes" id="UP000507470"/>
    </source>
</evidence>
<dbReference type="SUPFAM" id="SSF50985">
    <property type="entry name" value="RCC1/BLIP-II"/>
    <property type="match status" value="1"/>
</dbReference>
<organism evidence="3 4">
    <name type="scientific">Mytilus coruscus</name>
    <name type="common">Sea mussel</name>
    <dbReference type="NCBI Taxonomy" id="42192"/>
    <lineage>
        <taxon>Eukaryota</taxon>
        <taxon>Metazoa</taxon>
        <taxon>Spiralia</taxon>
        <taxon>Lophotrochozoa</taxon>
        <taxon>Mollusca</taxon>
        <taxon>Bivalvia</taxon>
        <taxon>Autobranchia</taxon>
        <taxon>Pteriomorphia</taxon>
        <taxon>Mytilida</taxon>
        <taxon>Mytiloidea</taxon>
        <taxon>Mytilidae</taxon>
        <taxon>Mytilinae</taxon>
        <taxon>Mytilus</taxon>
    </lineage>
</organism>
<feature type="repeat" description="RCC1" evidence="1">
    <location>
        <begin position="159"/>
        <end position="210"/>
    </location>
</feature>
<feature type="region of interest" description="Disordered" evidence="2">
    <location>
        <begin position="232"/>
        <end position="289"/>
    </location>
</feature>